<evidence type="ECO:0000256" key="2">
    <source>
        <dbReference type="ARBA" id="ARBA00022723"/>
    </source>
</evidence>
<dbReference type="Gene3D" id="3.60.130.10">
    <property type="entry name" value="Clavaminate synthase-like"/>
    <property type="match status" value="1"/>
</dbReference>
<dbReference type="SUPFAM" id="SSF51197">
    <property type="entry name" value="Clavaminate synthase-like"/>
    <property type="match status" value="1"/>
</dbReference>
<sequence length="276" mass="31197">MSIEIVPCSPALGAEIRGVDVSKVTDAEFATIIEAWHRYQVILLRNQNLPEEDQQVAFARRFGELAEVHVPEYQGNHPAVMYIGNLKEEGKSEGALPLGEMEFHIDQCYQQRPAKGTMLYAIEIPSKGGETVFANGYMAYERLPESVKSRIEGLRAINVYDRGGYVTDRKNMVSIEDGISQAHPIARTHPATGRKSLFVNKLMTHSIEGLDSDESETLLNVMFESISQPDISYVHEWQVGDLLLWDNRCTLHARRDFDPAERRWLRRVTILGGVPE</sequence>
<dbReference type="EC" id="1.14.11.-" evidence="7"/>
<comment type="caution">
    <text evidence="7">The sequence shown here is derived from an EMBL/GenBank/DDBJ whole genome shotgun (WGS) entry which is preliminary data.</text>
</comment>
<dbReference type="EMBL" id="JASSVS010000012">
    <property type="protein sequence ID" value="MDL0433266.1"/>
    <property type="molecule type" value="Genomic_DNA"/>
</dbReference>
<dbReference type="InterPro" id="IPR042098">
    <property type="entry name" value="TauD-like_sf"/>
</dbReference>
<keyword evidence="2" id="KW-0479">Metal-binding</keyword>
<dbReference type="GO" id="GO:0051213">
    <property type="term" value="F:dioxygenase activity"/>
    <property type="evidence" value="ECO:0007669"/>
    <property type="project" value="UniProtKB-KW"/>
</dbReference>
<reference evidence="7 8" key="1">
    <citation type="submission" date="2023-06" db="EMBL/GenBank/DDBJ databases">
        <title>Marinobacter azerbaijanicus a moderately halophilic, isolated from Urmia Lake in Azerbaijan region of Iran.</title>
        <authorList>
            <person name="Sanchez-Porro C."/>
            <person name="Aghdam E.M."/>
            <person name="Saheb S.M."/>
            <person name="Tarhriz V."/>
            <person name="Kazemi E."/>
            <person name="Ammozegar M.A."/>
            <person name="Ventosa A."/>
            <person name="Hejazi M.S."/>
        </authorList>
    </citation>
    <scope>NUCLEOTIDE SEQUENCE [LARGE SCALE GENOMIC DNA]</scope>
    <source>
        <strain evidence="7 8">TBZ242</strain>
    </source>
</reference>
<dbReference type="RefSeq" id="WP_150995261.1">
    <property type="nucleotide sequence ID" value="NZ_JASSVS010000012.1"/>
</dbReference>
<keyword evidence="4 7" id="KW-0560">Oxidoreductase</keyword>
<dbReference type="Proteomes" id="UP001227964">
    <property type="component" value="Unassembled WGS sequence"/>
</dbReference>
<evidence type="ECO:0000259" key="6">
    <source>
        <dbReference type="Pfam" id="PF02668"/>
    </source>
</evidence>
<name>A0ABT7IGI8_9GAMM</name>
<feature type="domain" description="TauD/TfdA-like" evidence="6">
    <location>
        <begin position="5"/>
        <end position="269"/>
    </location>
</feature>
<evidence type="ECO:0000256" key="1">
    <source>
        <dbReference type="ARBA" id="ARBA00005896"/>
    </source>
</evidence>
<proteinExistence type="inferred from homology"/>
<protein>
    <submittedName>
        <fullName evidence="7">TauD/TfdA family dioxygenase</fullName>
        <ecNumber evidence="7">1.14.11.-</ecNumber>
    </submittedName>
</protein>
<accession>A0ABT7IGI8</accession>
<keyword evidence="3 7" id="KW-0223">Dioxygenase</keyword>
<dbReference type="Pfam" id="PF02668">
    <property type="entry name" value="TauD"/>
    <property type="match status" value="1"/>
</dbReference>
<evidence type="ECO:0000256" key="3">
    <source>
        <dbReference type="ARBA" id="ARBA00022964"/>
    </source>
</evidence>
<dbReference type="InterPro" id="IPR003819">
    <property type="entry name" value="TauD/TfdA-like"/>
</dbReference>
<dbReference type="InterPro" id="IPR051323">
    <property type="entry name" value="AtsK-like"/>
</dbReference>
<gene>
    <name evidence="7" type="ORF">QPM17_19170</name>
</gene>
<dbReference type="PANTHER" id="PTHR30468">
    <property type="entry name" value="ALPHA-KETOGLUTARATE-DEPENDENT SULFONATE DIOXYGENASE"/>
    <property type="match status" value="1"/>
</dbReference>
<comment type="similarity">
    <text evidence="1">Belongs to the TfdA dioxygenase family.</text>
</comment>
<evidence type="ECO:0000313" key="8">
    <source>
        <dbReference type="Proteomes" id="UP001227964"/>
    </source>
</evidence>
<keyword evidence="8" id="KW-1185">Reference proteome</keyword>
<dbReference type="PANTHER" id="PTHR30468:SF1">
    <property type="entry name" value="ALPHA-KETOGLUTARATE-DEPENDENT SULFONATE DIOXYGENASE"/>
    <property type="match status" value="1"/>
</dbReference>
<evidence type="ECO:0000256" key="5">
    <source>
        <dbReference type="ARBA" id="ARBA00023004"/>
    </source>
</evidence>
<evidence type="ECO:0000313" key="7">
    <source>
        <dbReference type="EMBL" id="MDL0433266.1"/>
    </source>
</evidence>
<evidence type="ECO:0000256" key="4">
    <source>
        <dbReference type="ARBA" id="ARBA00023002"/>
    </source>
</evidence>
<organism evidence="7 8">
    <name type="scientific">Marinobacter azerbaijanicus</name>
    <dbReference type="NCBI Taxonomy" id="3050455"/>
    <lineage>
        <taxon>Bacteria</taxon>
        <taxon>Pseudomonadati</taxon>
        <taxon>Pseudomonadota</taxon>
        <taxon>Gammaproteobacteria</taxon>
        <taxon>Pseudomonadales</taxon>
        <taxon>Marinobacteraceae</taxon>
        <taxon>Marinobacter</taxon>
    </lineage>
</organism>
<keyword evidence="5" id="KW-0408">Iron</keyword>